<evidence type="ECO:0000313" key="2">
    <source>
        <dbReference type="Proteomes" id="UP000824120"/>
    </source>
</evidence>
<comment type="caution">
    <text evidence="1">The sequence shown here is derived from an EMBL/GenBank/DDBJ whole genome shotgun (WGS) entry which is preliminary data.</text>
</comment>
<name>A0A9J6ATY2_SOLCO</name>
<dbReference type="Proteomes" id="UP000824120">
    <property type="component" value="Chromosome 2"/>
</dbReference>
<dbReference type="EMBL" id="JACXVP010000002">
    <property type="protein sequence ID" value="KAG5627682.1"/>
    <property type="molecule type" value="Genomic_DNA"/>
</dbReference>
<protein>
    <submittedName>
        <fullName evidence="1">Uncharacterized protein</fullName>
    </submittedName>
</protein>
<dbReference type="AlphaFoldDB" id="A0A9J6ATY2"/>
<proteinExistence type="predicted"/>
<sequence>MNFEEITKYEESLWRQKSRLFFLFLRKKNQKQFNFKISLLLPRPSSSGKRWRICGLGHKFKPHTMQSKARIKSNGIT</sequence>
<gene>
    <name evidence="1" type="ORF">H5410_012900</name>
</gene>
<evidence type="ECO:0000313" key="1">
    <source>
        <dbReference type="EMBL" id="KAG5627682.1"/>
    </source>
</evidence>
<keyword evidence="2" id="KW-1185">Reference proteome</keyword>
<accession>A0A9J6ATY2</accession>
<organism evidence="1 2">
    <name type="scientific">Solanum commersonii</name>
    <name type="common">Commerson's wild potato</name>
    <name type="synonym">Commerson's nightshade</name>
    <dbReference type="NCBI Taxonomy" id="4109"/>
    <lineage>
        <taxon>Eukaryota</taxon>
        <taxon>Viridiplantae</taxon>
        <taxon>Streptophyta</taxon>
        <taxon>Embryophyta</taxon>
        <taxon>Tracheophyta</taxon>
        <taxon>Spermatophyta</taxon>
        <taxon>Magnoliopsida</taxon>
        <taxon>eudicotyledons</taxon>
        <taxon>Gunneridae</taxon>
        <taxon>Pentapetalae</taxon>
        <taxon>asterids</taxon>
        <taxon>lamiids</taxon>
        <taxon>Solanales</taxon>
        <taxon>Solanaceae</taxon>
        <taxon>Solanoideae</taxon>
        <taxon>Solaneae</taxon>
        <taxon>Solanum</taxon>
    </lineage>
</organism>
<reference evidence="1 2" key="1">
    <citation type="submission" date="2020-09" db="EMBL/GenBank/DDBJ databases">
        <title>De no assembly of potato wild relative species, Solanum commersonii.</title>
        <authorList>
            <person name="Cho K."/>
        </authorList>
    </citation>
    <scope>NUCLEOTIDE SEQUENCE [LARGE SCALE GENOMIC DNA]</scope>
    <source>
        <strain evidence="1">LZ3.2</strain>
        <tissue evidence="1">Leaf</tissue>
    </source>
</reference>